<gene>
    <name evidence="5" type="ORF">D0Y65_028818</name>
</gene>
<protein>
    <submittedName>
        <fullName evidence="5">Putative transferase, mitochondrial</fullName>
        <ecNumber evidence="5">2.1.2.10</ecNumber>
    </submittedName>
</protein>
<reference evidence="5 6" key="1">
    <citation type="submission" date="2018-09" db="EMBL/GenBank/DDBJ databases">
        <title>A high-quality reference genome of wild soybean provides a powerful tool to mine soybean genomes.</title>
        <authorList>
            <person name="Xie M."/>
            <person name="Chung C.Y.L."/>
            <person name="Li M.-W."/>
            <person name="Wong F.-L."/>
            <person name="Chan T.-F."/>
            <person name="Lam H.-M."/>
        </authorList>
    </citation>
    <scope>NUCLEOTIDE SEQUENCE [LARGE SCALE GENOMIC DNA]</scope>
    <source>
        <strain evidence="6">cv. W05</strain>
        <tissue evidence="5">Hypocotyl of etiolated seedlings</tissue>
    </source>
</reference>
<dbReference type="NCBIfam" id="TIGR03317">
    <property type="entry name" value="ygfZ_signature"/>
    <property type="match status" value="1"/>
</dbReference>
<dbReference type="FunFam" id="3.30.1360.120:FF:000024">
    <property type="entry name" value="Putative transferase, mitochondrial"/>
    <property type="match status" value="1"/>
</dbReference>
<dbReference type="InterPro" id="IPR027266">
    <property type="entry name" value="TrmE/GcvT-like"/>
</dbReference>
<name>A0A445HW70_GLYSO</name>
<dbReference type="SMR" id="A0A445HW70"/>
<evidence type="ECO:0000256" key="3">
    <source>
        <dbReference type="ARBA" id="ARBA00023128"/>
    </source>
</evidence>
<dbReference type="InterPro" id="IPR057460">
    <property type="entry name" value="CAF17_C"/>
</dbReference>
<dbReference type="InterPro" id="IPR017703">
    <property type="entry name" value="YgfZ/GCV_T_CS"/>
</dbReference>
<dbReference type="PANTHER" id="PTHR22602">
    <property type="entry name" value="TRANSFERASE CAF17, MITOCHONDRIAL-RELATED"/>
    <property type="match status" value="1"/>
</dbReference>
<dbReference type="InterPro" id="IPR045179">
    <property type="entry name" value="YgfZ/GcvT"/>
</dbReference>
<evidence type="ECO:0000313" key="6">
    <source>
        <dbReference type="Proteomes" id="UP000289340"/>
    </source>
</evidence>
<dbReference type="Proteomes" id="UP000289340">
    <property type="component" value="Chromosome 11"/>
</dbReference>
<dbReference type="GO" id="GO:0005759">
    <property type="term" value="C:mitochondrial matrix"/>
    <property type="evidence" value="ECO:0007669"/>
    <property type="project" value="TreeGrafter"/>
</dbReference>
<keyword evidence="5" id="KW-0808">Transferase</keyword>
<dbReference type="Gene3D" id="3.30.1360.120">
    <property type="entry name" value="Probable tRNA modification gtpase trme, domain 1"/>
    <property type="match status" value="1"/>
</dbReference>
<dbReference type="GO" id="GO:0004047">
    <property type="term" value="F:aminomethyltransferase activity"/>
    <property type="evidence" value="ECO:0007669"/>
    <property type="project" value="UniProtKB-EC"/>
</dbReference>
<evidence type="ECO:0000313" key="5">
    <source>
        <dbReference type="EMBL" id="RZB78048.1"/>
    </source>
</evidence>
<dbReference type="Gramene" id="XM_028334045.1">
    <property type="protein sequence ID" value="XP_028189846.1"/>
    <property type="gene ID" value="LOC114376115"/>
</dbReference>
<dbReference type="PANTHER" id="PTHR22602:SF0">
    <property type="entry name" value="TRANSFERASE CAF17, MITOCHONDRIAL-RELATED"/>
    <property type="match status" value="1"/>
</dbReference>
<comment type="subcellular location">
    <subcellularLocation>
        <location evidence="1">Mitochondrion</location>
    </subcellularLocation>
</comment>
<evidence type="ECO:0000256" key="1">
    <source>
        <dbReference type="ARBA" id="ARBA00004173"/>
    </source>
</evidence>
<proteinExistence type="predicted"/>
<dbReference type="EC" id="2.1.2.10" evidence="5"/>
<evidence type="ECO:0000259" key="4">
    <source>
        <dbReference type="Pfam" id="PF25455"/>
    </source>
</evidence>
<keyword evidence="6" id="KW-1185">Reference proteome</keyword>
<dbReference type="AlphaFoldDB" id="A0A445HW70"/>
<dbReference type="SUPFAM" id="SSF103025">
    <property type="entry name" value="Folate-binding domain"/>
    <property type="match status" value="1"/>
</dbReference>
<dbReference type="Pfam" id="PF25455">
    <property type="entry name" value="Beta-barrel_CAF17_C"/>
    <property type="match status" value="1"/>
</dbReference>
<keyword evidence="2" id="KW-0809">Transit peptide</keyword>
<comment type="caution">
    <text evidence="5">The sequence shown here is derived from an EMBL/GenBank/DDBJ whole genome shotgun (WGS) entry which is preliminary data.</text>
</comment>
<evidence type="ECO:0000256" key="2">
    <source>
        <dbReference type="ARBA" id="ARBA00022946"/>
    </source>
</evidence>
<sequence>MNRVALPKSIAQRFRGIHHSPCKQLCNNNRCEGQVQSAGPVGSLLKSRSVIRFRGPDTLKFLQGLLTNDVRNFGEAVGDRTENLPTPNVPATSVPPIYAALLTPQGRFLYDLFLYKPPTCHTKLDHTGTGPDSKPHEPFHMFADVDASVLDELLQTLNKYRLRSKVEIDDVSSDFSCWQRYGAGLSEKSSQVEEPEAASVGWAAGVDRTAMSSSQGSDQGWQWFKDPRLVCLGFRGIFPSNITPPLIEVDKETDEQNFLLWRIEKGVAEGSTEIPKGEAVPLEYNLAGLNAISFDKGCYVGQELIARTHHRGVIRKRIVPLRFLDNDGKELVNKVIPGSEVMNTASGKKAGTVTTALGCRGLGLLRVEEALKGSSALSIQGQEDVKVVASRPDWWPSEWLQDQGQHAAFA</sequence>
<organism evidence="5 6">
    <name type="scientific">Glycine soja</name>
    <name type="common">Wild soybean</name>
    <dbReference type="NCBI Taxonomy" id="3848"/>
    <lineage>
        <taxon>Eukaryota</taxon>
        <taxon>Viridiplantae</taxon>
        <taxon>Streptophyta</taxon>
        <taxon>Embryophyta</taxon>
        <taxon>Tracheophyta</taxon>
        <taxon>Spermatophyta</taxon>
        <taxon>Magnoliopsida</taxon>
        <taxon>eudicotyledons</taxon>
        <taxon>Gunneridae</taxon>
        <taxon>Pentapetalae</taxon>
        <taxon>rosids</taxon>
        <taxon>fabids</taxon>
        <taxon>Fabales</taxon>
        <taxon>Fabaceae</taxon>
        <taxon>Papilionoideae</taxon>
        <taxon>50 kb inversion clade</taxon>
        <taxon>NPAAA clade</taxon>
        <taxon>indigoferoid/millettioid clade</taxon>
        <taxon>Phaseoleae</taxon>
        <taxon>Glycine</taxon>
        <taxon>Glycine subgen. Soja</taxon>
    </lineage>
</organism>
<keyword evidence="3" id="KW-0496">Mitochondrion</keyword>
<accession>A0A445HW70</accession>
<feature type="domain" description="CAF17 C-terminal" evidence="4">
    <location>
        <begin position="315"/>
        <end position="396"/>
    </location>
</feature>
<dbReference type="GO" id="GO:0016226">
    <property type="term" value="P:iron-sulfur cluster assembly"/>
    <property type="evidence" value="ECO:0007669"/>
    <property type="project" value="TreeGrafter"/>
</dbReference>
<dbReference type="EMBL" id="QZWG01000011">
    <property type="protein sequence ID" value="RZB78048.1"/>
    <property type="molecule type" value="Genomic_DNA"/>
</dbReference>